<dbReference type="GO" id="GO:0004114">
    <property type="term" value="F:3',5'-cyclic-nucleotide phosphodiesterase activity"/>
    <property type="evidence" value="ECO:0007669"/>
    <property type="project" value="InterPro"/>
</dbReference>
<proteinExistence type="inferred from homology"/>
<keyword evidence="1 3" id="KW-0479">Metal-binding</keyword>
<feature type="compositionally biased region" description="Polar residues" evidence="4">
    <location>
        <begin position="711"/>
        <end position="736"/>
    </location>
</feature>
<organism evidence="6 7">
    <name type="scientific">Cercophora samala</name>
    <dbReference type="NCBI Taxonomy" id="330535"/>
    <lineage>
        <taxon>Eukaryota</taxon>
        <taxon>Fungi</taxon>
        <taxon>Dikarya</taxon>
        <taxon>Ascomycota</taxon>
        <taxon>Pezizomycotina</taxon>
        <taxon>Sordariomycetes</taxon>
        <taxon>Sordariomycetidae</taxon>
        <taxon>Sordariales</taxon>
        <taxon>Lasiosphaeriaceae</taxon>
        <taxon>Cercophora</taxon>
    </lineage>
</organism>
<dbReference type="PANTHER" id="PTHR11347">
    <property type="entry name" value="CYCLIC NUCLEOTIDE PHOSPHODIESTERASE"/>
    <property type="match status" value="1"/>
</dbReference>
<gene>
    <name evidence="6" type="ORF">QBC41DRAFT_52561</name>
</gene>
<dbReference type="Proteomes" id="UP001174997">
    <property type="component" value="Unassembled WGS sequence"/>
</dbReference>
<evidence type="ECO:0000256" key="3">
    <source>
        <dbReference type="RuleBase" id="RU363067"/>
    </source>
</evidence>
<dbReference type="SUPFAM" id="SSF109604">
    <property type="entry name" value="HD-domain/PDEase-like"/>
    <property type="match status" value="1"/>
</dbReference>
<dbReference type="CDD" id="cd00077">
    <property type="entry name" value="HDc"/>
    <property type="match status" value="1"/>
</dbReference>
<keyword evidence="7" id="KW-1185">Reference proteome</keyword>
<dbReference type="PROSITE" id="PS00126">
    <property type="entry name" value="PDEASE_I_1"/>
    <property type="match status" value="1"/>
</dbReference>
<evidence type="ECO:0000256" key="1">
    <source>
        <dbReference type="ARBA" id="ARBA00022723"/>
    </source>
</evidence>
<feature type="compositionally biased region" description="Polar residues" evidence="4">
    <location>
        <begin position="596"/>
        <end position="614"/>
    </location>
</feature>
<dbReference type="InterPro" id="IPR002073">
    <property type="entry name" value="PDEase_catalytic_dom"/>
</dbReference>
<dbReference type="Gene3D" id="1.10.1300.10">
    <property type="entry name" value="3'5'-cyclic nucleotide phosphodiesterase, catalytic domain"/>
    <property type="match status" value="1"/>
</dbReference>
<evidence type="ECO:0000256" key="2">
    <source>
        <dbReference type="ARBA" id="ARBA00022801"/>
    </source>
</evidence>
<evidence type="ECO:0000256" key="4">
    <source>
        <dbReference type="SAM" id="MobiDB-lite"/>
    </source>
</evidence>
<protein>
    <recommendedName>
        <fullName evidence="3">Phosphodiesterase</fullName>
        <ecNumber evidence="3">3.1.4.-</ecNumber>
    </recommendedName>
</protein>
<feature type="domain" description="PDEase" evidence="5">
    <location>
        <begin position="209"/>
        <end position="590"/>
    </location>
</feature>
<feature type="compositionally biased region" description="Polar residues" evidence="4">
    <location>
        <begin position="672"/>
        <end position="687"/>
    </location>
</feature>
<keyword evidence="2 3" id="KW-0378">Hydrolase</keyword>
<dbReference type="PROSITE" id="PS51845">
    <property type="entry name" value="PDEASE_I_2"/>
    <property type="match status" value="1"/>
</dbReference>
<dbReference type="GO" id="GO:0046872">
    <property type="term" value="F:metal ion binding"/>
    <property type="evidence" value="ECO:0007669"/>
    <property type="project" value="UniProtKB-KW"/>
</dbReference>
<dbReference type="InterPro" id="IPR036971">
    <property type="entry name" value="PDEase_catalytic_dom_sf"/>
</dbReference>
<dbReference type="EMBL" id="JAULSY010000002">
    <property type="protein sequence ID" value="KAK0674278.1"/>
    <property type="molecule type" value="Genomic_DNA"/>
</dbReference>
<feature type="compositionally biased region" description="Polar residues" evidence="4">
    <location>
        <begin position="652"/>
        <end position="661"/>
    </location>
</feature>
<dbReference type="Pfam" id="PF00233">
    <property type="entry name" value="PDEase_I"/>
    <property type="match status" value="1"/>
</dbReference>
<sequence length="764" mass="83998">MEDSMESAKCNVIYVDRAVSKDRHVQSSSGSFGSGAAAGEWEFGLQENIGLLLSAFERVFLCGTGGACLDHWRMLYSEPATKFRPTIIFLDIPAREPISSKEQWELEPSGSELYGLALLERIDTASRANSMSSLVIVVPMITRQGSLLSIDTESFRRLRLSLVDLGATDAALSPLSHSCLDDIRIHARRACRHATSLHGTNNLVGETMISRLLPDLCISVRAGERCGNSKEFCIPAEREALVSHAIAQFQFDAPKFSHEELMVAASLIFEHAFSAPELAPWRLEKEQLQVFIVACWTAYKKDVAYHNFCHVVDVLQHIFHTLVRIGALPPYPPAAGSTSRPPSNSEFAQCIEPHIALTLLVTAIGHDVGHPGVNNGFLVKTNDPLARLYSDRSVLESYHCAAFTDILRKYWPQVYNCSKMRKLVIDSILATDMGVHDNYMAQMRSVLDKIRKAREEQRALEAGQAGMDRNHSPFHMDVEPKQTLICALLIKCADISNVARRYDTAVKWMHTLAEETAGQREKERLKNVPTSVHSLPGTDQLTLASNQLFFMNNFAAPLFVGVATLIPELQFCVKAIEENKVKFEAILKNVDEHENSPSQMDFANAQRPNSSQHSVKPAAGRSNPPEINGINTSFDLADDDSHSHYAPKQRCSETTEVSSAPDSAGTGKMPLSPSTQGTSIVSINSSVDPPASCAVTSSTPDSFRNHGKGSFQHQVSSDNGYVNGHTNRGGSDTQSGLDPGGQLKKKPSFIQKTWDKLIRKGSSP</sequence>
<evidence type="ECO:0000313" key="7">
    <source>
        <dbReference type="Proteomes" id="UP001174997"/>
    </source>
</evidence>
<dbReference type="InterPro" id="IPR003607">
    <property type="entry name" value="HD/PDEase_dom"/>
</dbReference>
<dbReference type="GO" id="GO:0007165">
    <property type="term" value="P:signal transduction"/>
    <property type="evidence" value="ECO:0007669"/>
    <property type="project" value="InterPro"/>
</dbReference>
<feature type="region of interest" description="Disordered" evidence="4">
    <location>
        <begin position="594"/>
        <end position="764"/>
    </location>
</feature>
<dbReference type="EC" id="3.1.4.-" evidence="3"/>
<accession>A0AA40DEY8</accession>
<dbReference type="InterPro" id="IPR023174">
    <property type="entry name" value="PDEase_CS"/>
</dbReference>
<reference evidence="6" key="1">
    <citation type="submission" date="2023-06" db="EMBL/GenBank/DDBJ databases">
        <title>Genome-scale phylogeny and comparative genomics of the fungal order Sordariales.</title>
        <authorList>
            <consortium name="Lawrence Berkeley National Laboratory"/>
            <person name="Hensen N."/>
            <person name="Bonometti L."/>
            <person name="Westerberg I."/>
            <person name="Brannstrom I.O."/>
            <person name="Guillou S."/>
            <person name="Cros-Aarteil S."/>
            <person name="Calhoun S."/>
            <person name="Haridas S."/>
            <person name="Kuo A."/>
            <person name="Mondo S."/>
            <person name="Pangilinan J."/>
            <person name="Riley R."/>
            <person name="Labutti K."/>
            <person name="Andreopoulos B."/>
            <person name="Lipzen A."/>
            <person name="Chen C."/>
            <person name="Yanf M."/>
            <person name="Daum C."/>
            <person name="Ng V."/>
            <person name="Clum A."/>
            <person name="Steindorff A."/>
            <person name="Ohm R."/>
            <person name="Martin F."/>
            <person name="Silar P."/>
            <person name="Natvig D."/>
            <person name="Lalanne C."/>
            <person name="Gautier V."/>
            <person name="Ament-Velasquez S.L."/>
            <person name="Kruys A."/>
            <person name="Hutchinson M.I."/>
            <person name="Powell A.J."/>
            <person name="Barry K."/>
            <person name="Miller A.N."/>
            <person name="Grigoriev I.V."/>
            <person name="Debuchy R."/>
            <person name="Gladieux P."/>
            <person name="Thoren M.H."/>
            <person name="Johannesson H."/>
        </authorList>
    </citation>
    <scope>NUCLEOTIDE SEQUENCE</scope>
    <source>
        <strain evidence="6">CBS 307.81</strain>
    </source>
</reference>
<comment type="similarity">
    <text evidence="3">Belongs to the cyclic nucleotide phosphodiesterase family.</text>
</comment>
<comment type="caution">
    <text evidence="6">The sequence shown here is derived from an EMBL/GenBank/DDBJ whole genome shotgun (WGS) entry which is preliminary data.</text>
</comment>
<evidence type="ECO:0000313" key="6">
    <source>
        <dbReference type="EMBL" id="KAK0674278.1"/>
    </source>
</evidence>
<comment type="cofactor">
    <cofactor evidence="3">
        <name>a divalent metal cation</name>
        <dbReference type="ChEBI" id="CHEBI:60240"/>
    </cofactor>
    <text evidence="3">Binds 2 divalent metal cations per subunit. Site 1 may preferentially bind zinc ions, while site 2 has a preference for magnesium and/or manganese ions.</text>
</comment>
<name>A0AA40DEY8_9PEZI</name>
<dbReference type="AlphaFoldDB" id="A0AA40DEY8"/>
<dbReference type="SMART" id="SM00471">
    <property type="entry name" value="HDc"/>
    <property type="match status" value="1"/>
</dbReference>
<evidence type="ECO:0000259" key="5">
    <source>
        <dbReference type="PROSITE" id="PS51845"/>
    </source>
</evidence>